<dbReference type="AlphaFoldDB" id="L0A994"/>
<dbReference type="PRINTS" id="PR00146">
    <property type="entry name" value="DHPICSNTHASE"/>
</dbReference>
<dbReference type="PANTHER" id="PTHR12128">
    <property type="entry name" value="DIHYDRODIPICOLINATE SYNTHASE"/>
    <property type="match status" value="1"/>
</dbReference>
<dbReference type="HOGENOM" id="CLU_049343_5_1_2"/>
<dbReference type="RefSeq" id="WP_015231892.1">
    <property type="nucleotide sequence ID" value="NC_019791.1"/>
</dbReference>
<feature type="binding site" evidence="3">
    <location>
        <position position="46"/>
    </location>
    <ligand>
        <name>pyruvate</name>
        <dbReference type="ChEBI" id="CHEBI:15361"/>
    </ligand>
</feature>
<gene>
    <name evidence="4" type="ordered locus">Calag_0212</name>
</gene>
<dbReference type="Proteomes" id="UP000010469">
    <property type="component" value="Chromosome"/>
</dbReference>
<dbReference type="Pfam" id="PF00701">
    <property type="entry name" value="DHDPS"/>
    <property type="match status" value="1"/>
</dbReference>
<feature type="active site" description="Proton donor/acceptor" evidence="2">
    <location>
        <position position="134"/>
    </location>
</feature>
<dbReference type="KEGG" id="clg:Calag_0212"/>
<dbReference type="Gene3D" id="3.20.20.70">
    <property type="entry name" value="Aldolase class I"/>
    <property type="match status" value="1"/>
</dbReference>
<dbReference type="eggNOG" id="arCOG04172">
    <property type="taxonomic scope" value="Archaea"/>
</dbReference>
<dbReference type="InterPro" id="IPR002220">
    <property type="entry name" value="DapA-like"/>
</dbReference>
<dbReference type="STRING" id="1056495.Calag_0212"/>
<dbReference type="PANTHER" id="PTHR12128:SF66">
    <property type="entry name" value="4-HYDROXY-2-OXOGLUTARATE ALDOLASE, MITOCHONDRIAL"/>
    <property type="match status" value="1"/>
</dbReference>
<organism evidence="4 5">
    <name type="scientific">Caldisphaera lagunensis (strain DSM 15908 / JCM 11604 / ANMR 0165 / IC-154)</name>
    <dbReference type="NCBI Taxonomy" id="1056495"/>
    <lineage>
        <taxon>Archaea</taxon>
        <taxon>Thermoproteota</taxon>
        <taxon>Thermoprotei</taxon>
        <taxon>Acidilobales</taxon>
        <taxon>Caldisphaeraceae</taxon>
        <taxon>Caldisphaera</taxon>
    </lineage>
</organism>
<dbReference type="FunCoup" id="L0A994">
    <property type="interactions" value="92"/>
</dbReference>
<dbReference type="OrthoDB" id="33636at2157"/>
<evidence type="ECO:0000256" key="1">
    <source>
        <dbReference type="ARBA" id="ARBA00023239"/>
    </source>
</evidence>
<name>L0A994_CALLD</name>
<dbReference type="GO" id="GO:0008675">
    <property type="term" value="F:2-dehydro-3-deoxy-phosphogluconate aldolase activity"/>
    <property type="evidence" value="ECO:0007669"/>
    <property type="project" value="UniProtKB-ARBA"/>
</dbReference>
<keyword evidence="5" id="KW-1185">Reference proteome</keyword>
<dbReference type="EMBL" id="CP003378">
    <property type="protein sequence ID" value="AFZ69994.1"/>
    <property type="molecule type" value="Genomic_DNA"/>
</dbReference>
<dbReference type="InParanoid" id="L0A994"/>
<dbReference type="SUPFAM" id="SSF51569">
    <property type="entry name" value="Aldolase"/>
    <property type="match status" value="1"/>
</dbReference>
<protein>
    <submittedName>
        <fullName evidence="4">Dihydrodipicolinate synthase/N-acetylneuraminate lyase</fullName>
    </submittedName>
</protein>
<dbReference type="SMART" id="SM01130">
    <property type="entry name" value="DHDPS"/>
    <property type="match status" value="1"/>
</dbReference>
<evidence type="ECO:0000313" key="5">
    <source>
        <dbReference type="Proteomes" id="UP000010469"/>
    </source>
</evidence>
<dbReference type="GO" id="GO:0008840">
    <property type="term" value="F:4-hydroxy-tetrahydrodipicolinate synthase activity"/>
    <property type="evidence" value="ECO:0007669"/>
    <property type="project" value="TreeGrafter"/>
</dbReference>
<dbReference type="InterPro" id="IPR013785">
    <property type="entry name" value="Aldolase_TIM"/>
</dbReference>
<dbReference type="GeneID" id="14211472"/>
<dbReference type="PIRSF" id="PIRSF001365">
    <property type="entry name" value="DHDPS"/>
    <property type="match status" value="1"/>
</dbReference>
<evidence type="ECO:0000256" key="3">
    <source>
        <dbReference type="PIRSR" id="PIRSR001365-2"/>
    </source>
</evidence>
<evidence type="ECO:0000256" key="2">
    <source>
        <dbReference type="PIRSR" id="PIRSR001365-1"/>
    </source>
</evidence>
<proteinExistence type="predicted"/>
<accession>L0A994</accession>
<reference evidence="5" key="1">
    <citation type="submission" date="2012-03" db="EMBL/GenBank/DDBJ databases">
        <title>Complete genome of Caldisphaera lagunensis DSM 15908.</title>
        <authorList>
            <person name="Lucas S."/>
            <person name="Copeland A."/>
            <person name="Lapidus A."/>
            <person name="Glavina del Rio T."/>
            <person name="Dalin E."/>
            <person name="Tice H."/>
            <person name="Bruce D."/>
            <person name="Goodwin L."/>
            <person name="Pitluck S."/>
            <person name="Peters L."/>
            <person name="Mikhailova N."/>
            <person name="Teshima H."/>
            <person name="Kyrpides N."/>
            <person name="Mavromatis K."/>
            <person name="Ivanova N."/>
            <person name="Brettin T."/>
            <person name="Detter J.C."/>
            <person name="Han C."/>
            <person name="Larimer F."/>
            <person name="Land M."/>
            <person name="Hauser L."/>
            <person name="Markowitz V."/>
            <person name="Cheng J.-F."/>
            <person name="Hugenholtz P."/>
            <person name="Woyke T."/>
            <person name="Wu D."/>
            <person name="Spring S."/>
            <person name="Schroeder M."/>
            <person name="Brambilla E."/>
            <person name="Klenk H.-P."/>
            <person name="Eisen J.A."/>
        </authorList>
    </citation>
    <scope>NUCLEOTIDE SEQUENCE [LARGE SCALE GENOMIC DNA]</scope>
    <source>
        <strain evidence="5">DSM 15908 / JCM 11604 / IC-154</strain>
    </source>
</reference>
<dbReference type="CDD" id="cd00408">
    <property type="entry name" value="DHDPS-like"/>
    <property type="match status" value="1"/>
</dbReference>
<feature type="binding site" evidence="3">
    <location>
        <position position="208"/>
    </location>
    <ligand>
        <name>pyruvate</name>
        <dbReference type="ChEBI" id="CHEBI:15361"/>
    </ligand>
</feature>
<sequence>MELKGVVVPMITPFNSKGEIDYNGLKWLIDYTINNGVNALFPNSTTGEFVHLNEEEQINLVKKTIEFSDKKVPILPGITTNVTNFSISLGKKFIDYGADGLIIMPPFFFKLSENDLYFHFSKIAESLDSNIIIYNNPYTTGTVIPISVYERLVKEFSNVIGVKITYDSFDYIRKTIDRLKSLKKDFYVLTGMAQMFLPVLVIGGDGTVSGLANAFPKLHVDLYKEFINKNFSNAFELNKKILLISKIYDIGFSNSSATKAALELIGSPIKSFVRMPLREESKENKEKIKSIIDELKS</sequence>
<feature type="active site" description="Schiff-base intermediate with substrate" evidence="2">
    <location>
        <position position="163"/>
    </location>
</feature>
<keyword evidence="1 4" id="KW-0456">Lyase</keyword>
<evidence type="ECO:0000313" key="4">
    <source>
        <dbReference type="EMBL" id="AFZ69994.1"/>
    </source>
</evidence>